<name>A0A8F5BNE6_SACSH</name>
<feature type="domain" description="Alcohol dehydrogenase-like N-terminal" evidence="5">
    <location>
        <begin position="24"/>
        <end position="127"/>
    </location>
</feature>
<keyword evidence="1" id="KW-0521">NADP</keyword>
<evidence type="ECO:0000313" key="7">
    <source>
        <dbReference type="Proteomes" id="UP000694018"/>
    </source>
</evidence>
<gene>
    <name evidence="6" type="ORF">J5U23_01230</name>
</gene>
<evidence type="ECO:0000256" key="1">
    <source>
        <dbReference type="ARBA" id="ARBA00022857"/>
    </source>
</evidence>
<dbReference type="Pfam" id="PF08240">
    <property type="entry name" value="ADH_N"/>
    <property type="match status" value="1"/>
</dbReference>
<dbReference type="Pfam" id="PF00107">
    <property type="entry name" value="ADH_zinc_N"/>
    <property type="match status" value="1"/>
</dbReference>
<accession>A0A8F5BNE6</accession>
<dbReference type="EMBL" id="CP077717">
    <property type="protein sequence ID" value="QXJ28361.1"/>
    <property type="molecule type" value="Genomic_DNA"/>
</dbReference>
<evidence type="ECO:0000259" key="5">
    <source>
        <dbReference type="Pfam" id="PF08240"/>
    </source>
</evidence>
<proteinExistence type="predicted"/>
<feature type="domain" description="Alcohol dehydrogenase-like C-terminal" evidence="4">
    <location>
        <begin position="167"/>
        <end position="284"/>
    </location>
</feature>
<dbReference type="GeneID" id="65562822"/>
<evidence type="ECO:0000313" key="6">
    <source>
        <dbReference type="EMBL" id="QXJ28361.1"/>
    </source>
</evidence>
<dbReference type="InterPro" id="IPR050129">
    <property type="entry name" value="Zn_alcohol_dh"/>
</dbReference>
<dbReference type="OrthoDB" id="73567at2157"/>
<keyword evidence="2" id="KW-0560">Oxidoreductase</keyword>
<dbReference type="InterPro" id="IPR013154">
    <property type="entry name" value="ADH-like_N"/>
</dbReference>
<dbReference type="AlphaFoldDB" id="A0A8F5BNE6"/>
<sequence length="328" mass="35855">MLAAILRSFGEELSLEDVREPSNGIILKVLATGLCHGDLHVMNGDWKYEIKIELPKILGHEILGEVIKGNDNFKEGEKVLVYNSIGCGKCKYCASRKYQYCEKVKIVGLNIDGGFAEYVSVPTDNILLRVDGNPVELAPLADAGITAYSSTKGIGEGDNVLIIGTGAVALVALQILKLKGARITVIGHNKNKLSKAKEIGADEAIDIQNGSTIASEIKESKFDYIIDYVGSDYTLSDSMWLLNREGELRIVGEFGGTLTVPEQLLVLKGLKVRGILYGSFDDLISVYKIYNEGKIRPIINTYRLRDINKAVKDLREGKVIGRAVIVPP</sequence>
<evidence type="ECO:0000256" key="2">
    <source>
        <dbReference type="ARBA" id="ARBA00023002"/>
    </source>
</evidence>
<dbReference type="RefSeq" id="WP_218259953.1">
    <property type="nucleotide sequence ID" value="NZ_CP077717.1"/>
</dbReference>
<dbReference type="PANTHER" id="PTHR43401">
    <property type="entry name" value="L-THREONINE 3-DEHYDROGENASE"/>
    <property type="match status" value="1"/>
</dbReference>
<dbReference type="InterPro" id="IPR013149">
    <property type="entry name" value="ADH-like_C"/>
</dbReference>
<dbReference type="PANTHER" id="PTHR43401:SF4">
    <property type="entry name" value="D-ARABINOSE 1-DEHYDROGENASE (NADP(+))"/>
    <property type="match status" value="1"/>
</dbReference>
<reference evidence="6" key="1">
    <citation type="journal article" date="2021" name="Environ. Microbiol.">
        <title>New insights into the diversity and evolution of the archaeal mobilome from three complete genomes of Saccharolobus shibatae.</title>
        <authorList>
            <person name="Medvedeva S."/>
            <person name="Brandt D."/>
            <person name="Cvirkaite-Krupovic V."/>
            <person name="Liu Y."/>
            <person name="Severinov K."/>
            <person name="Ishino S."/>
            <person name="Ishino Y."/>
            <person name="Prangishvili D."/>
            <person name="Kalinowski J."/>
            <person name="Krupovic M."/>
        </authorList>
    </citation>
    <scope>NUCLEOTIDE SEQUENCE</scope>
    <source>
        <strain evidence="6">B12</strain>
    </source>
</reference>
<keyword evidence="3" id="KW-0119">Carbohydrate metabolism</keyword>
<dbReference type="GO" id="GO:0016491">
    <property type="term" value="F:oxidoreductase activity"/>
    <property type="evidence" value="ECO:0007669"/>
    <property type="project" value="UniProtKB-KW"/>
</dbReference>
<dbReference type="KEGG" id="sshi:J5U23_01230"/>
<protein>
    <submittedName>
        <fullName evidence="6">Zn-containing alcohol dehydrogenase</fullName>
    </submittedName>
</protein>
<evidence type="ECO:0000259" key="4">
    <source>
        <dbReference type="Pfam" id="PF00107"/>
    </source>
</evidence>
<organism evidence="6 7">
    <name type="scientific">Saccharolobus shibatae (strain ATCC 51178 / DSM 5389 / JCM 8931 / NBRC 15437 / B12)</name>
    <name type="common">Sulfolobus shibatae</name>
    <dbReference type="NCBI Taxonomy" id="523848"/>
    <lineage>
        <taxon>Archaea</taxon>
        <taxon>Thermoproteota</taxon>
        <taxon>Thermoprotei</taxon>
        <taxon>Sulfolobales</taxon>
        <taxon>Sulfolobaceae</taxon>
        <taxon>Saccharolobus</taxon>
    </lineage>
</organism>
<evidence type="ECO:0000256" key="3">
    <source>
        <dbReference type="ARBA" id="ARBA00023277"/>
    </source>
</evidence>
<dbReference type="Proteomes" id="UP000694018">
    <property type="component" value="Chromosome"/>
</dbReference>